<comment type="caution">
    <text evidence="1">The sequence shown here is derived from an EMBL/GenBank/DDBJ whole genome shotgun (WGS) entry which is preliminary data.</text>
</comment>
<keyword evidence="2" id="KW-1185">Reference proteome</keyword>
<dbReference type="EMBL" id="CAJPWZ010000161">
    <property type="protein sequence ID" value="CAG2187244.1"/>
    <property type="molecule type" value="Genomic_DNA"/>
</dbReference>
<organism evidence="1 2">
    <name type="scientific">Mytilus edulis</name>
    <name type="common">Blue mussel</name>
    <dbReference type="NCBI Taxonomy" id="6550"/>
    <lineage>
        <taxon>Eukaryota</taxon>
        <taxon>Metazoa</taxon>
        <taxon>Spiralia</taxon>
        <taxon>Lophotrochozoa</taxon>
        <taxon>Mollusca</taxon>
        <taxon>Bivalvia</taxon>
        <taxon>Autobranchia</taxon>
        <taxon>Pteriomorphia</taxon>
        <taxon>Mytilida</taxon>
        <taxon>Mytiloidea</taxon>
        <taxon>Mytilidae</taxon>
        <taxon>Mytilinae</taxon>
        <taxon>Mytilus</taxon>
    </lineage>
</organism>
<evidence type="ECO:0000313" key="2">
    <source>
        <dbReference type="Proteomes" id="UP000683360"/>
    </source>
</evidence>
<evidence type="ECO:0000313" key="1">
    <source>
        <dbReference type="EMBL" id="CAG2187244.1"/>
    </source>
</evidence>
<name>A0A8S3PUB4_MYTED</name>
<dbReference type="OrthoDB" id="10549940at2759"/>
<sequence>MPGIPSNCPSVHPEKAPGPCCICKLPSSTYIHLQQKKKTLPEFCSFVCNLYNITEKDCICKRCELKMKRKFQQQQMIPEDGPPAKVKHNYNINTSSVSYDLPCFLPFCTYRNSSIHNTTIKTFETNLFNKIFNIDLDTSTNSNFSISLCHQHYCKWIKKDSRFQDICIACDKTITGRQVYISDTQFNILTSLAEFDETSKNSTKPVMSTAAEEKDMPIDLLQIKTHFIPHPEENIFSRSRLLQRLFILSSIFHTQNNTCTQPLHMLITDTADKFSNSSTDFLAILSRFGICVSKDTHKRFLSDVVEQNNTTESTPFKSFAIGSYDNIDKNQVHSSVTAGKSNSGFHGTSVQIVEPLPETLLHSVTNSSSENSILETTDPLTTLLNSSSTSEMSTSSSEILTLSSEILTSSEFFTSNVIPTSSSVISTSNTEISTKCIQQGENTNSISSSCDSSPVKNDILDTIPNLDNSHYKKYSETSHIRSSKRNMSSELLKNLYEPFDHRKTINP</sequence>
<gene>
    <name evidence="1" type="ORF">MEDL_2733</name>
</gene>
<reference evidence="1" key="1">
    <citation type="submission" date="2021-03" db="EMBL/GenBank/DDBJ databases">
        <authorList>
            <person name="Bekaert M."/>
        </authorList>
    </citation>
    <scope>NUCLEOTIDE SEQUENCE</scope>
</reference>
<accession>A0A8S3PUB4</accession>
<dbReference type="AlphaFoldDB" id="A0A8S3PUB4"/>
<protein>
    <submittedName>
        <fullName evidence="1">Uncharacterized protein</fullName>
    </submittedName>
</protein>
<proteinExistence type="predicted"/>
<dbReference type="Proteomes" id="UP000683360">
    <property type="component" value="Unassembled WGS sequence"/>
</dbReference>